<dbReference type="InterPro" id="IPR017953">
    <property type="entry name" value="Carbohydrate_kinase_pred_CS"/>
</dbReference>
<evidence type="ECO:0000313" key="8">
    <source>
        <dbReference type="EMBL" id="KOS11088.1"/>
    </source>
</evidence>
<dbReference type="CDD" id="cd01171">
    <property type="entry name" value="YXKO-related"/>
    <property type="match status" value="1"/>
</dbReference>
<keyword evidence="3 6" id="KW-0521">NADP</keyword>
<evidence type="ECO:0000256" key="4">
    <source>
        <dbReference type="ARBA" id="ARBA00023027"/>
    </source>
</evidence>
<protein>
    <recommendedName>
        <fullName evidence="6">ADP-dependent (S)-NAD(P)H-hydrate dehydratase</fullName>
        <ecNumber evidence="6">4.2.1.136</ecNumber>
    </recommendedName>
    <alternativeName>
        <fullName evidence="6">ADP-dependent NAD(P)HX dehydratase</fullName>
    </alternativeName>
</protein>
<dbReference type="PANTHER" id="PTHR12592:SF0">
    <property type="entry name" value="ATP-DEPENDENT (S)-NAD(P)H-HYDRATE DEHYDRATASE"/>
    <property type="match status" value="1"/>
</dbReference>
<evidence type="ECO:0000259" key="7">
    <source>
        <dbReference type="PROSITE" id="PS51383"/>
    </source>
</evidence>
<dbReference type="GO" id="GO:0046496">
    <property type="term" value="P:nicotinamide nucleotide metabolic process"/>
    <property type="evidence" value="ECO:0007669"/>
    <property type="project" value="UniProtKB-UniRule"/>
</dbReference>
<evidence type="ECO:0000256" key="6">
    <source>
        <dbReference type="HAMAP-Rule" id="MF_01965"/>
    </source>
</evidence>
<feature type="binding site" evidence="6">
    <location>
        <position position="211"/>
    </location>
    <ligand>
        <name>AMP</name>
        <dbReference type="ChEBI" id="CHEBI:456215"/>
    </ligand>
</feature>
<evidence type="ECO:0000256" key="2">
    <source>
        <dbReference type="ARBA" id="ARBA00022840"/>
    </source>
</evidence>
<dbReference type="PROSITE" id="PS01050">
    <property type="entry name" value="YJEF_C_2"/>
    <property type="match status" value="1"/>
</dbReference>
<comment type="catalytic activity">
    <reaction evidence="6">
        <text>(6S)-NADPHX + ADP = AMP + phosphate + NADPH + H(+)</text>
        <dbReference type="Rhea" id="RHEA:32235"/>
        <dbReference type="ChEBI" id="CHEBI:15378"/>
        <dbReference type="ChEBI" id="CHEBI:43474"/>
        <dbReference type="ChEBI" id="CHEBI:57783"/>
        <dbReference type="ChEBI" id="CHEBI:64076"/>
        <dbReference type="ChEBI" id="CHEBI:456215"/>
        <dbReference type="ChEBI" id="CHEBI:456216"/>
        <dbReference type="EC" id="4.2.1.136"/>
    </reaction>
</comment>
<dbReference type="HAMAP" id="MF_01965">
    <property type="entry name" value="NADHX_dehydratase"/>
    <property type="match status" value="1"/>
</dbReference>
<keyword evidence="1 6" id="KW-0547">Nucleotide-binding</keyword>
<comment type="caution">
    <text evidence="8">The sequence shown here is derived from an EMBL/GenBank/DDBJ whole genome shotgun (WGS) entry which is preliminary data.</text>
</comment>
<feature type="binding site" evidence="6">
    <location>
        <position position="144"/>
    </location>
    <ligand>
        <name>(6S)-NADPHX</name>
        <dbReference type="ChEBI" id="CHEBI:64076"/>
    </ligand>
</feature>
<dbReference type="Pfam" id="PF01256">
    <property type="entry name" value="Carb_kinase"/>
    <property type="match status" value="1"/>
</dbReference>
<accession>A0A0M8MGL5</accession>
<sequence>MTDRNGRTVPLWTESDVRAHVRAPRSDDDKYRRGVVGMRTGADAYPGAAVLGVEAAWRSGAGMVRYAGPRRAEDLVLARRPETVTAVGRVQAWVLGSGTDAATRTPEETSVLRDILAGDVAVVVDAGALDLAPEGSAPRILTPHAREHDRLRAALGLAAADADRGASVVETARAVGAVVLLKGARTLVADPDGTLVAVEAGTPWLATAGTGDVLAGIIGALVAAAAADQPRLDPRRLAGLAATGAWLHGHAARRASTERAGGPITALDVADAVPAVIGAVLAPVA</sequence>
<keyword evidence="5 6" id="KW-0456">Lyase</keyword>
<dbReference type="PROSITE" id="PS51383">
    <property type="entry name" value="YJEF_C_3"/>
    <property type="match status" value="1"/>
</dbReference>
<reference evidence="8" key="1">
    <citation type="submission" date="2015-04" db="EMBL/GenBank/DDBJ databases">
        <title>Complete genome sequence of Microbacterium chocolatum SIT 101, a bacterium enantioselectively hydrolyzing mesomeric diesters.</title>
        <authorList>
            <person name="Li X."/>
            <person name="Xu Y."/>
        </authorList>
    </citation>
    <scope>NUCLEOTIDE SEQUENCE [LARGE SCALE GENOMIC DNA]</scope>
    <source>
        <strain evidence="8">SIT 101</strain>
    </source>
</reference>
<keyword evidence="4 6" id="KW-0520">NAD</keyword>
<gene>
    <name evidence="6" type="primary">nnrD</name>
    <name evidence="8" type="ORF">XI38_07430</name>
</gene>
<evidence type="ECO:0000256" key="3">
    <source>
        <dbReference type="ARBA" id="ARBA00022857"/>
    </source>
</evidence>
<feature type="binding site" evidence="6">
    <location>
        <position position="48"/>
    </location>
    <ligand>
        <name>(6S)-NADPHX</name>
        <dbReference type="ChEBI" id="CHEBI:64076"/>
    </ligand>
</feature>
<dbReference type="EMBL" id="LAVO01000006">
    <property type="protein sequence ID" value="KOS11088.1"/>
    <property type="molecule type" value="Genomic_DNA"/>
</dbReference>
<evidence type="ECO:0000256" key="5">
    <source>
        <dbReference type="ARBA" id="ARBA00023239"/>
    </source>
</evidence>
<dbReference type="GO" id="GO:0052856">
    <property type="term" value="F:NAD(P)HX epimerase activity"/>
    <property type="evidence" value="ECO:0007669"/>
    <property type="project" value="TreeGrafter"/>
</dbReference>
<feature type="binding site" evidence="6">
    <location>
        <begin position="182"/>
        <end position="186"/>
    </location>
    <ligand>
        <name>AMP</name>
        <dbReference type="ChEBI" id="CHEBI:456215"/>
    </ligand>
</feature>
<comment type="subunit">
    <text evidence="6">Homotetramer.</text>
</comment>
<dbReference type="OrthoDB" id="9806925at2"/>
<keyword evidence="2 6" id="KW-0067">ATP-binding</keyword>
<comment type="function">
    <text evidence="6">Catalyzes the dehydration of the S-form of NAD(P)HX at the expense of ADP, which is converted to AMP. Together with NAD(P)HX epimerase, which catalyzes the epimerization of the S- and R-forms, the enzyme allows the repair of both epimers of NAD(P)HX, a damaged form of NAD(P)H that is a result of enzymatic or heat-dependent hydration.</text>
</comment>
<dbReference type="KEGG" id="mcw:A8L33_07730"/>
<feature type="domain" description="YjeF C-terminal" evidence="7">
    <location>
        <begin position="13"/>
        <end position="280"/>
    </location>
</feature>
<comment type="catalytic activity">
    <reaction evidence="6">
        <text>(6S)-NADHX + ADP = AMP + phosphate + NADH + H(+)</text>
        <dbReference type="Rhea" id="RHEA:32223"/>
        <dbReference type="ChEBI" id="CHEBI:15378"/>
        <dbReference type="ChEBI" id="CHEBI:43474"/>
        <dbReference type="ChEBI" id="CHEBI:57945"/>
        <dbReference type="ChEBI" id="CHEBI:64074"/>
        <dbReference type="ChEBI" id="CHEBI:456215"/>
        <dbReference type="ChEBI" id="CHEBI:456216"/>
        <dbReference type="EC" id="4.2.1.136"/>
    </reaction>
</comment>
<dbReference type="EC" id="4.2.1.136" evidence="6"/>
<proteinExistence type="inferred from homology"/>
<dbReference type="PANTHER" id="PTHR12592">
    <property type="entry name" value="ATP-DEPENDENT (S)-NAD(P)H-HYDRATE DEHYDRATASE FAMILY MEMBER"/>
    <property type="match status" value="1"/>
</dbReference>
<evidence type="ECO:0000256" key="1">
    <source>
        <dbReference type="ARBA" id="ARBA00022741"/>
    </source>
</evidence>
<dbReference type="PATRIC" id="fig|84292.3.peg.1515"/>
<feature type="binding site" evidence="6">
    <location>
        <position position="98"/>
    </location>
    <ligand>
        <name>(6S)-NADPHX</name>
        <dbReference type="ChEBI" id="CHEBI:64076"/>
    </ligand>
</feature>
<dbReference type="GO" id="GO:0005524">
    <property type="term" value="F:ATP binding"/>
    <property type="evidence" value="ECO:0007669"/>
    <property type="project" value="UniProtKB-KW"/>
</dbReference>
<evidence type="ECO:0000313" key="9">
    <source>
        <dbReference type="Proteomes" id="UP000037737"/>
    </source>
</evidence>
<organism evidence="8 9">
    <name type="scientific">Microbacterium aurantiacum</name>
    <dbReference type="NCBI Taxonomy" id="162393"/>
    <lineage>
        <taxon>Bacteria</taxon>
        <taxon>Bacillati</taxon>
        <taxon>Actinomycetota</taxon>
        <taxon>Actinomycetes</taxon>
        <taxon>Micrococcales</taxon>
        <taxon>Microbacteriaceae</taxon>
        <taxon>Microbacterium</taxon>
    </lineage>
</organism>
<dbReference type="Proteomes" id="UP000037737">
    <property type="component" value="Unassembled WGS sequence"/>
</dbReference>
<dbReference type="GO" id="GO:0052855">
    <property type="term" value="F:ADP-dependent NAD(P)H-hydrate dehydratase activity"/>
    <property type="evidence" value="ECO:0007669"/>
    <property type="project" value="UniProtKB-UniRule"/>
</dbReference>
<dbReference type="InterPro" id="IPR000631">
    <property type="entry name" value="CARKD"/>
</dbReference>
<dbReference type="InterPro" id="IPR029056">
    <property type="entry name" value="Ribokinase-like"/>
</dbReference>
<keyword evidence="9" id="KW-1185">Reference proteome</keyword>
<dbReference type="GO" id="GO:0110051">
    <property type="term" value="P:metabolite repair"/>
    <property type="evidence" value="ECO:0007669"/>
    <property type="project" value="TreeGrafter"/>
</dbReference>
<comment type="similarity">
    <text evidence="6">Belongs to the NnrD/CARKD family.</text>
</comment>
<name>A0A0M8MGL5_9MICO</name>
<comment type="cofactor">
    <cofactor evidence="6">
        <name>Mg(2+)</name>
        <dbReference type="ChEBI" id="CHEBI:18420"/>
    </cofactor>
</comment>
<dbReference type="SUPFAM" id="SSF53613">
    <property type="entry name" value="Ribokinase-like"/>
    <property type="match status" value="1"/>
</dbReference>
<dbReference type="AlphaFoldDB" id="A0A0M8MGL5"/>
<dbReference type="Gene3D" id="3.40.1190.20">
    <property type="match status" value="1"/>
</dbReference>
<feature type="binding site" evidence="6">
    <location>
        <position position="212"/>
    </location>
    <ligand>
        <name>(6S)-NADPHX</name>
        <dbReference type="ChEBI" id="CHEBI:64076"/>
    </ligand>
</feature>